<organism evidence="10">
    <name type="scientific">Chloropicon roscoffensis</name>
    <dbReference type="NCBI Taxonomy" id="1461544"/>
    <lineage>
        <taxon>Eukaryota</taxon>
        <taxon>Viridiplantae</taxon>
        <taxon>Chlorophyta</taxon>
        <taxon>Chloropicophyceae</taxon>
        <taxon>Chloropicales</taxon>
        <taxon>Chloropicaceae</taxon>
        <taxon>Chloropicon</taxon>
    </lineage>
</organism>
<dbReference type="InterPro" id="IPR013786">
    <property type="entry name" value="AcylCoA_DH/ox_N"/>
</dbReference>
<evidence type="ECO:0000256" key="2">
    <source>
        <dbReference type="ARBA" id="ARBA00009347"/>
    </source>
</evidence>
<evidence type="ECO:0000256" key="1">
    <source>
        <dbReference type="ARBA" id="ARBA00001974"/>
    </source>
</evidence>
<dbReference type="FunFam" id="2.40.110.10:FF:000002">
    <property type="entry name" value="Acyl-CoA dehydrogenase fadE12"/>
    <property type="match status" value="1"/>
</dbReference>
<dbReference type="EMBL" id="HBHM01002374">
    <property type="protein sequence ID" value="CAD9722598.1"/>
    <property type="molecule type" value="Transcribed_RNA"/>
</dbReference>
<dbReference type="GO" id="GO:0005737">
    <property type="term" value="C:cytoplasm"/>
    <property type="evidence" value="ECO:0007669"/>
    <property type="project" value="TreeGrafter"/>
</dbReference>
<dbReference type="GO" id="GO:0050660">
    <property type="term" value="F:flavin adenine dinucleotide binding"/>
    <property type="evidence" value="ECO:0007669"/>
    <property type="project" value="InterPro"/>
</dbReference>
<dbReference type="SUPFAM" id="SSF56645">
    <property type="entry name" value="Acyl-CoA dehydrogenase NM domain-like"/>
    <property type="match status" value="1"/>
</dbReference>
<accession>A0A7S2T974</accession>
<dbReference type="InterPro" id="IPR009075">
    <property type="entry name" value="AcylCo_DH/oxidase_C"/>
</dbReference>
<keyword evidence="3 6" id="KW-0285">Flavoprotein</keyword>
<evidence type="ECO:0000259" key="9">
    <source>
        <dbReference type="Pfam" id="PF02771"/>
    </source>
</evidence>
<name>A0A7S2T974_9CHLO</name>
<dbReference type="PANTHER" id="PTHR48083">
    <property type="entry name" value="MEDIUM-CHAIN SPECIFIC ACYL-COA DEHYDROGENASE, MITOCHONDRIAL-RELATED"/>
    <property type="match status" value="1"/>
</dbReference>
<feature type="domain" description="Acyl-CoA dehydrogenase/oxidase N-terminal" evidence="9">
    <location>
        <begin position="40"/>
        <end position="159"/>
    </location>
</feature>
<comment type="similarity">
    <text evidence="2 6">Belongs to the acyl-CoA dehydrogenase family.</text>
</comment>
<evidence type="ECO:0000313" key="10">
    <source>
        <dbReference type="EMBL" id="CAD9722598.1"/>
    </source>
</evidence>
<dbReference type="Pfam" id="PF02771">
    <property type="entry name" value="Acyl-CoA_dh_N"/>
    <property type="match status" value="1"/>
</dbReference>
<sequence length="441" mass="49707">MSAETHSQHDDDFPKEFGELVPWGDPAWYRGYNSPYYGKTHHEWRQRVRQFVEEEIEGNVRKWDEEKKVPKEVYTKMYQAGLLPAIVGAPWPSDFVGEGGPENFDAFHSLIFIEELGRCGSGGVLWAIMGGMGIGLPPVLHFGSDYLKEKVARPCLTGEKFICLAISEPYAGSDVANIRTTAVKDASGDFYVVNGEKKWITNGVFADFFTVAVRTGGPGIGGISLMLLEKTMPGIECVQMDCMGVWPSGTTYITFDNVRVPKENIIGMENAGFMYIMYNFNYERWGIVAQACKLARVCLEEAFKYANKRRTFGKKLVEHGMIKWKLAEMARQVESTHAHLEFITHQLNTIPREEHFTHLDLIMDISLLKVQATKTFEFCAREAAQIFGGASYVRGGQGEKVERLYREVRAFAIPGGSEEIMLDLAVKMAQKKYGQVLKSRL</sequence>
<dbReference type="Pfam" id="PF02770">
    <property type="entry name" value="Acyl-CoA_dh_M"/>
    <property type="match status" value="1"/>
</dbReference>
<protein>
    <recommendedName>
        <fullName evidence="11">Acyl-CoA dehydrogenase</fullName>
    </recommendedName>
</protein>
<dbReference type="AlphaFoldDB" id="A0A7S2T974"/>
<feature type="domain" description="Acyl-CoA dehydrogenase/oxidase C-terminal" evidence="7">
    <location>
        <begin position="270"/>
        <end position="425"/>
    </location>
</feature>
<dbReference type="InterPro" id="IPR036250">
    <property type="entry name" value="AcylCo_DH-like_C"/>
</dbReference>
<dbReference type="GO" id="GO:0033539">
    <property type="term" value="P:fatty acid beta-oxidation using acyl-CoA dehydrogenase"/>
    <property type="evidence" value="ECO:0007669"/>
    <property type="project" value="TreeGrafter"/>
</dbReference>
<evidence type="ECO:0000256" key="6">
    <source>
        <dbReference type="RuleBase" id="RU362125"/>
    </source>
</evidence>
<dbReference type="PANTHER" id="PTHR48083:SF28">
    <property type="entry name" value="ACYL-COA DEHYDROGENASE FAMILY PROTEIN (AFU_ORTHOLOGUE AFUA_6G10880)-RELATED"/>
    <property type="match status" value="1"/>
</dbReference>
<keyword evidence="5 6" id="KW-0560">Oxidoreductase</keyword>
<dbReference type="Gene3D" id="2.40.110.10">
    <property type="entry name" value="Butyryl-CoA Dehydrogenase, subunit A, domain 2"/>
    <property type="match status" value="1"/>
</dbReference>
<evidence type="ECO:0008006" key="11">
    <source>
        <dbReference type="Google" id="ProtNLM"/>
    </source>
</evidence>
<evidence type="ECO:0000256" key="5">
    <source>
        <dbReference type="ARBA" id="ARBA00023002"/>
    </source>
</evidence>
<dbReference type="InterPro" id="IPR009100">
    <property type="entry name" value="AcylCoA_DH/oxidase_NM_dom_sf"/>
</dbReference>
<reference evidence="10" key="1">
    <citation type="submission" date="2021-01" db="EMBL/GenBank/DDBJ databases">
        <authorList>
            <person name="Corre E."/>
            <person name="Pelletier E."/>
            <person name="Niang G."/>
            <person name="Scheremetjew M."/>
            <person name="Finn R."/>
            <person name="Kale V."/>
            <person name="Holt S."/>
            <person name="Cochrane G."/>
            <person name="Meng A."/>
            <person name="Brown T."/>
            <person name="Cohen L."/>
        </authorList>
    </citation>
    <scope>NUCLEOTIDE SEQUENCE</scope>
    <source>
        <strain evidence="10">RCC2335</strain>
    </source>
</reference>
<comment type="cofactor">
    <cofactor evidence="1 6">
        <name>FAD</name>
        <dbReference type="ChEBI" id="CHEBI:57692"/>
    </cofactor>
</comment>
<dbReference type="Gene3D" id="1.20.140.10">
    <property type="entry name" value="Butyryl-CoA Dehydrogenase, subunit A, domain 3"/>
    <property type="match status" value="1"/>
</dbReference>
<dbReference type="InterPro" id="IPR050741">
    <property type="entry name" value="Acyl-CoA_dehydrogenase"/>
</dbReference>
<dbReference type="Pfam" id="PF00441">
    <property type="entry name" value="Acyl-CoA_dh_1"/>
    <property type="match status" value="1"/>
</dbReference>
<evidence type="ECO:0000259" key="8">
    <source>
        <dbReference type="Pfam" id="PF02770"/>
    </source>
</evidence>
<gene>
    <name evidence="10" type="ORF">CROS1312_LOCUS1863</name>
</gene>
<evidence type="ECO:0000256" key="4">
    <source>
        <dbReference type="ARBA" id="ARBA00022827"/>
    </source>
</evidence>
<dbReference type="InterPro" id="IPR046373">
    <property type="entry name" value="Acyl-CoA_Oxase/DH_mid-dom_sf"/>
</dbReference>
<evidence type="ECO:0000259" key="7">
    <source>
        <dbReference type="Pfam" id="PF00441"/>
    </source>
</evidence>
<keyword evidence="4 6" id="KW-0274">FAD</keyword>
<evidence type="ECO:0000256" key="3">
    <source>
        <dbReference type="ARBA" id="ARBA00022630"/>
    </source>
</evidence>
<dbReference type="SUPFAM" id="SSF47203">
    <property type="entry name" value="Acyl-CoA dehydrogenase C-terminal domain-like"/>
    <property type="match status" value="1"/>
</dbReference>
<dbReference type="InterPro" id="IPR037069">
    <property type="entry name" value="AcylCoA_DH/ox_N_sf"/>
</dbReference>
<dbReference type="GO" id="GO:0003995">
    <property type="term" value="F:acyl-CoA dehydrogenase activity"/>
    <property type="evidence" value="ECO:0007669"/>
    <property type="project" value="TreeGrafter"/>
</dbReference>
<dbReference type="InterPro" id="IPR006091">
    <property type="entry name" value="Acyl-CoA_Oxase/DH_mid-dom"/>
</dbReference>
<dbReference type="Gene3D" id="1.10.540.10">
    <property type="entry name" value="Acyl-CoA dehydrogenase/oxidase, N-terminal domain"/>
    <property type="match status" value="1"/>
</dbReference>
<proteinExistence type="inferred from homology"/>
<feature type="domain" description="Acyl-CoA oxidase/dehydrogenase middle" evidence="8">
    <location>
        <begin position="163"/>
        <end position="258"/>
    </location>
</feature>